<evidence type="ECO:0000256" key="4">
    <source>
        <dbReference type="PROSITE-ProRule" id="PRU00409"/>
    </source>
</evidence>
<dbReference type="Gene3D" id="3.30.470.20">
    <property type="entry name" value="ATP-grasp fold, B domain"/>
    <property type="match status" value="1"/>
</dbReference>
<dbReference type="Pfam" id="PF18130">
    <property type="entry name" value="ATPgrasp_N"/>
    <property type="match status" value="1"/>
</dbReference>
<evidence type="ECO:0000256" key="3">
    <source>
        <dbReference type="ARBA" id="ARBA00022840"/>
    </source>
</evidence>
<organism evidence="6 7">
    <name type="scientific">Streptomyces hyaluromycini</name>
    <dbReference type="NCBI Taxonomy" id="1377993"/>
    <lineage>
        <taxon>Bacteria</taxon>
        <taxon>Bacillati</taxon>
        <taxon>Actinomycetota</taxon>
        <taxon>Actinomycetes</taxon>
        <taxon>Kitasatosporales</taxon>
        <taxon>Streptomycetaceae</taxon>
        <taxon>Streptomyces</taxon>
    </lineage>
</organism>
<name>A0ABV1X8Q1_9ACTN</name>
<proteinExistence type="predicted"/>
<gene>
    <name evidence="6" type="ORF">ABT404_39085</name>
</gene>
<evidence type="ECO:0000256" key="2">
    <source>
        <dbReference type="ARBA" id="ARBA00022741"/>
    </source>
</evidence>
<dbReference type="InterPro" id="IPR005479">
    <property type="entry name" value="CPAse_ATP-bd"/>
</dbReference>
<dbReference type="Proteomes" id="UP001474181">
    <property type="component" value="Unassembled WGS sequence"/>
</dbReference>
<comment type="caution">
    <text evidence="6">The sequence shown here is derived from an EMBL/GenBank/DDBJ whole genome shotgun (WGS) entry which is preliminary data.</text>
</comment>
<reference evidence="6 7" key="1">
    <citation type="submission" date="2024-06" db="EMBL/GenBank/DDBJ databases">
        <title>The Natural Products Discovery Center: Release of the First 8490 Sequenced Strains for Exploring Actinobacteria Biosynthetic Diversity.</title>
        <authorList>
            <person name="Kalkreuter E."/>
            <person name="Kautsar S.A."/>
            <person name="Yang D."/>
            <person name="Bader C.D."/>
            <person name="Teijaro C.N."/>
            <person name="Fluegel L."/>
            <person name="Davis C.M."/>
            <person name="Simpson J.R."/>
            <person name="Lauterbach L."/>
            <person name="Steele A.D."/>
            <person name="Gui C."/>
            <person name="Meng S."/>
            <person name="Li G."/>
            <person name="Viehrig K."/>
            <person name="Ye F."/>
            <person name="Su P."/>
            <person name="Kiefer A.F."/>
            <person name="Nichols A."/>
            <person name="Cepeda A.J."/>
            <person name="Yan W."/>
            <person name="Fan B."/>
            <person name="Jiang Y."/>
            <person name="Adhikari A."/>
            <person name="Zheng C.-J."/>
            <person name="Schuster L."/>
            <person name="Cowan T.M."/>
            <person name="Smanski M.J."/>
            <person name="Chevrette M.G."/>
            <person name="De Carvalho L.P.S."/>
            <person name="Shen B."/>
        </authorList>
    </citation>
    <scope>NUCLEOTIDE SEQUENCE [LARGE SCALE GENOMIC DNA]</scope>
    <source>
        <strain evidence="6 7">NPDC000234</strain>
    </source>
</reference>
<dbReference type="PANTHER" id="PTHR43585">
    <property type="entry name" value="FUMIPYRROLE BIOSYNTHESIS PROTEIN C"/>
    <property type="match status" value="1"/>
</dbReference>
<dbReference type="SMART" id="SM01209">
    <property type="entry name" value="GARS_A"/>
    <property type="match status" value="1"/>
</dbReference>
<dbReference type="PROSITE" id="PS50975">
    <property type="entry name" value="ATP_GRASP"/>
    <property type="match status" value="1"/>
</dbReference>
<evidence type="ECO:0000259" key="5">
    <source>
        <dbReference type="PROSITE" id="PS50975"/>
    </source>
</evidence>
<keyword evidence="3 4" id="KW-0067">ATP-binding</keyword>
<keyword evidence="7" id="KW-1185">Reference proteome</keyword>
<dbReference type="RefSeq" id="WP_350788269.1">
    <property type="nucleotide sequence ID" value="NZ_JBEPEK010000435.1"/>
</dbReference>
<dbReference type="InterPro" id="IPR011761">
    <property type="entry name" value="ATP-grasp"/>
</dbReference>
<feature type="domain" description="ATP-grasp" evidence="5">
    <location>
        <begin position="115"/>
        <end position="310"/>
    </location>
</feature>
<dbReference type="Pfam" id="PF13535">
    <property type="entry name" value="ATP-grasp_4"/>
    <property type="match status" value="1"/>
</dbReference>
<dbReference type="SUPFAM" id="SSF56059">
    <property type="entry name" value="Glutathione synthetase ATP-binding domain-like"/>
    <property type="match status" value="1"/>
</dbReference>
<dbReference type="Gene3D" id="3.40.50.20">
    <property type="match status" value="1"/>
</dbReference>
<sequence>MTDPFLVLVESNTSGTGPLFARRARDLGVRPVLLAEDPARYGYARAEEIGVVEADTSSADSVLDAIASLDAGPPAGVTTSSDYFVPVAAEAARALGLPGPDPQAVIRCRHKGRQRAALAARGVPVAAQTLVTDADAALSAVRHTGLPAVLKPADGSGSTGVRLCGGLAEAAEHAALLLARTHNERGIPTVPGLLVEEYVDGPEFSVEVFGRTPVTVVGKHLGAAPYFVETGHDVPAPVPDATARSLADTAVAAVEALGLGHGAAHVELRLAARGPVVIEVNPRLAGGMIPELVRTALGIDLVGAQVGAALGHRPDLAVRSAHHSSLRFLVVDEPSVLGEPPAALDDPPPHVTATVLTGTRDVPLAPRHDHRDRVGHAVATAPDASTAARAADAALTLLRASLRARTALEDTA</sequence>
<keyword evidence="1" id="KW-0436">Ligase</keyword>
<keyword evidence="2 4" id="KW-0547">Nucleotide-binding</keyword>
<dbReference type="InterPro" id="IPR041472">
    <property type="entry name" value="BL00235/CARNS1_N"/>
</dbReference>
<evidence type="ECO:0000313" key="7">
    <source>
        <dbReference type="Proteomes" id="UP001474181"/>
    </source>
</evidence>
<dbReference type="EMBL" id="JBEPEK010000435">
    <property type="protein sequence ID" value="MER7185402.1"/>
    <property type="molecule type" value="Genomic_DNA"/>
</dbReference>
<dbReference type="InterPro" id="IPR052032">
    <property type="entry name" value="ATP-dep_AA_Ligase"/>
</dbReference>
<evidence type="ECO:0000256" key="1">
    <source>
        <dbReference type="ARBA" id="ARBA00022598"/>
    </source>
</evidence>
<protein>
    <submittedName>
        <fullName evidence="6">ATP-grasp domain-containing protein</fullName>
    </submittedName>
</protein>
<dbReference type="PANTHER" id="PTHR43585:SF2">
    <property type="entry name" value="ATP-GRASP ENZYME FSQD"/>
    <property type="match status" value="1"/>
</dbReference>
<evidence type="ECO:0000313" key="6">
    <source>
        <dbReference type="EMBL" id="MER7185402.1"/>
    </source>
</evidence>
<accession>A0ABV1X8Q1</accession>
<dbReference type="PROSITE" id="PS00867">
    <property type="entry name" value="CPSASE_2"/>
    <property type="match status" value="1"/>
</dbReference>